<reference evidence="1 2" key="1">
    <citation type="journal article" date="2024" name="J Genomics">
        <title>Draft genome sequencing and assembly of Favolaschia claudopus CIRM-BRFM 2984 isolated from oak limbs.</title>
        <authorList>
            <person name="Navarro D."/>
            <person name="Drula E."/>
            <person name="Chaduli D."/>
            <person name="Cazenave R."/>
            <person name="Ahrendt S."/>
            <person name="Wang J."/>
            <person name="Lipzen A."/>
            <person name="Daum C."/>
            <person name="Barry K."/>
            <person name="Grigoriev I.V."/>
            <person name="Favel A."/>
            <person name="Rosso M.N."/>
            <person name="Martin F."/>
        </authorList>
    </citation>
    <scope>NUCLEOTIDE SEQUENCE [LARGE SCALE GENOMIC DNA]</scope>
    <source>
        <strain evidence="1 2">CIRM-BRFM 2984</strain>
    </source>
</reference>
<gene>
    <name evidence="1" type="ORF">R3P38DRAFT_2976680</name>
</gene>
<dbReference type="EMBL" id="JAWWNJ010000044">
    <property type="protein sequence ID" value="KAK7019303.1"/>
    <property type="molecule type" value="Genomic_DNA"/>
</dbReference>
<evidence type="ECO:0000313" key="1">
    <source>
        <dbReference type="EMBL" id="KAK7019303.1"/>
    </source>
</evidence>
<feature type="non-terminal residue" evidence="1">
    <location>
        <position position="1"/>
    </location>
</feature>
<dbReference type="InterPro" id="IPR032675">
    <property type="entry name" value="LRR_dom_sf"/>
</dbReference>
<dbReference type="AlphaFoldDB" id="A0AAW0B141"/>
<name>A0AAW0B141_9AGAR</name>
<accession>A0AAW0B141</accession>
<dbReference type="Proteomes" id="UP001362999">
    <property type="component" value="Unassembled WGS sequence"/>
</dbReference>
<protein>
    <submittedName>
        <fullName evidence="1">Uncharacterized protein</fullName>
    </submittedName>
</protein>
<dbReference type="SUPFAM" id="SSF52047">
    <property type="entry name" value="RNI-like"/>
    <property type="match status" value="1"/>
</dbReference>
<proteinExistence type="predicted"/>
<keyword evidence="2" id="KW-1185">Reference proteome</keyword>
<dbReference type="Gene3D" id="3.80.10.10">
    <property type="entry name" value="Ribonuclease Inhibitor"/>
    <property type="match status" value="1"/>
</dbReference>
<organism evidence="1 2">
    <name type="scientific">Favolaschia claudopus</name>
    <dbReference type="NCBI Taxonomy" id="2862362"/>
    <lineage>
        <taxon>Eukaryota</taxon>
        <taxon>Fungi</taxon>
        <taxon>Dikarya</taxon>
        <taxon>Basidiomycota</taxon>
        <taxon>Agaricomycotina</taxon>
        <taxon>Agaricomycetes</taxon>
        <taxon>Agaricomycetidae</taxon>
        <taxon>Agaricales</taxon>
        <taxon>Marasmiineae</taxon>
        <taxon>Mycenaceae</taxon>
        <taxon>Favolaschia</taxon>
    </lineage>
</organism>
<comment type="caution">
    <text evidence="1">The sequence shown here is derived from an EMBL/GenBank/DDBJ whole genome shotgun (WGS) entry which is preliminary data.</text>
</comment>
<evidence type="ECO:0000313" key="2">
    <source>
        <dbReference type="Proteomes" id="UP001362999"/>
    </source>
</evidence>
<sequence length="324" mass="37059">CVHCNRCNWWKTLECRLQTLPSFEQLPSENFASLERLHLPGLWSQTAPITVFLSSPLTHFTLRCEAGTVKLFQLPWGRLTHIEILDESMSGCRSVLLQSHNLISATLHTSLKWDSDLASAHSPVVVLPFLETLNFTVWNCITVPVDGLEVLFMPLSLPALKTLNIEFYAEEEESWPTEVFFDFLDRAPKLERIKFTYSSIYAEDLVSLLQHTPALKTFELLGCWRCMQDDVFFTALRYDEADLTENVGEIRDGPFEQAIYSRWWPDDGRVLADGSLPRVSRLNDIQIVPSDMEEDMLSAELKVRMQKLVDQGLNLDLTVGFLSN</sequence>